<accession>A0A8J7FLD2</accession>
<protein>
    <submittedName>
        <fullName evidence="2">VOC family protein</fullName>
    </submittedName>
</protein>
<dbReference type="PROSITE" id="PS51819">
    <property type="entry name" value="VOC"/>
    <property type="match status" value="1"/>
</dbReference>
<dbReference type="AlphaFoldDB" id="A0A8J7FLD2"/>
<evidence type="ECO:0000259" key="1">
    <source>
        <dbReference type="PROSITE" id="PS51819"/>
    </source>
</evidence>
<sequence>MTPHISLLTLGVADLAMSRQFYAALGFSEIPESQESIAFFATSSGMLLGLYDRQALAEDTGVQLAEPGGTAFTLAHNVTSPAAVDSVLAEAVTVGATLVKAGQPVFWGGYSGYFADPDGFLWEVAYNPFMDLTGGAA</sequence>
<proteinExistence type="predicted"/>
<dbReference type="InterPro" id="IPR029068">
    <property type="entry name" value="Glyas_Bleomycin-R_OHBP_Dase"/>
</dbReference>
<dbReference type="InterPro" id="IPR037523">
    <property type="entry name" value="VOC_core"/>
</dbReference>
<name>A0A8J7FLD2_9NEIS</name>
<evidence type="ECO:0000313" key="2">
    <source>
        <dbReference type="EMBL" id="MBE9608401.1"/>
    </source>
</evidence>
<comment type="caution">
    <text evidence="2">The sequence shown here is derived from an EMBL/GenBank/DDBJ whole genome shotgun (WGS) entry which is preliminary data.</text>
</comment>
<dbReference type="CDD" id="cd07251">
    <property type="entry name" value="VOC_like"/>
    <property type="match status" value="1"/>
</dbReference>
<dbReference type="RefSeq" id="WP_194114890.1">
    <property type="nucleotide sequence ID" value="NZ_JADFUA010000001.1"/>
</dbReference>
<dbReference type="Proteomes" id="UP000604481">
    <property type="component" value="Unassembled WGS sequence"/>
</dbReference>
<dbReference type="PANTHER" id="PTHR36503">
    <property type="entry name" value="BLR2520 PROTEIN"/>
    <property type="match status" value="1"/>
</dbReference>
<dbReference type="SUPFAM" id="SSF54593">
    <property type="entry name" value="Glyoxalase/Bleomycin resistance protein/Dihydroxybiphenyl dioxygenase"/>
    <property type="match status" value="1"/>
</dbReference>
<dbReference type="Gene3D" id="3.10.180.10">
    <property type="entry name" value="2,3-Dihydroxybiphenyl 1,2-Dioxygenase, domain 1"/>
    <property type="match status" value="1"/>
</dbReference>
<dbReference type="InterPro" id="IPR004360">
    <property type="entry name" value="Glyas_Fos-R_dOase_dom"/>
</dbReference>
<dbReference type="EMBL" id="JADFUA010000001">
    <property type="protein sequence ID" value="MBE9608401.1"/>
    <property type="molecule type" value="Genomic_DNA"/>
</dbReference>
<evidence type="ECO:0000313" key="3">
    <source>
        <dbReference type="Proteomes" id="UP000604481"/>
    </source>
</evidence>
<reference evidence="2 3" key="1">
    <citation type="submission" date="2020-10" db="EMBL/GenBank/DDBJ databases">
        <title>The genome sequence of Chitinilyticum litopenaei 4Y14.</title>
        <authorList>
            <person name="Liu Y."/>
        </authorList>
    </citation>
    <scope>NUCLEOTIDE SEQUENCE [LARGE SCALE GENOMIC DNA]</scope>
    <source>
        <strain evidence="2 3">4Y14</strain>
    </source>
</reference>
<gene>
    <name evidence="2" type="ORF">INR99_03475</name>
</gene>
<dbReference type="PANTHER" id="PTHR36503:SF1">
    <property type="entry name" value="BLR2520 PROTEIN"/>
    <property type="match status" value="1"/>
</dbReference>
<feature type="domain" description="VOC" evidence="1">
    <location>
        <begin position="4"/>
        <end position="127"/>
    </location>
</feature>
<organism evidence="2 3">
    <name type="scientific">Chitinilyticum piscinae</name>
    <dbReference type="NCBI Taxonomy" id="2866724"/>
    <lineage>
        <taxon>Bacteria</taxon>
        <taxon>Pseudomonadati</taxon>
        <taxon>Pseudomonadota</taxon>
        <taxon>Betaproteobacteria</taxon>
        <taxon>Neisseriales</taxon>
        <taxon>Chitinibacteraceae</taxon>
        <taxon>Chitinilyticum</taxon>
    </lineage>
</organism>
<keyword evidence="3" id="KW-1185">Reference proteome</keyword>
<dbReference type="Pfam" id="PF00903">
    <property type="entry name" value="Glyoxalase"/>
    <property type="match status" value="1"/>
</dbReference>